<accession>A0A2T9QBC4</accession>
<evidence type="ECO:0000256" key="13">
    <source>
        <dbReference type="SAM" id="Phobius"/>
    </source>
</evidence>
<keyword evidence="4 13" id="KW-0812">Transmembrane</keyword>
<evidence type="ECO:0000313" key="15">
    <source>
        <dbReference type="EMBL" id="ECS2241548.1"/>
    </source>
</evidence>
<comment type="cofactor">
    <cofactor evidence="1">
        <name>FAD</name>
        <dbReference type="ChEBI" id="CHEBI:57692"/>
    </cofactor>
</comment>
<dbReference type="SUPFAM" id="SSF52343">
    <property type="entry name" value="Ferredoxin reductase-like, C-terminal NADP-linked domain"/>
    <property type="match status" value="1"/>
</dbReference>
<feature type="transmembrane region" description="Helical" evidence="13">
    <location>
        <begin position="41"/>
        <end position="65"/>
    </location>
</feature>
<dbReference type="AlphaFoldDB" id="A0A2T9QBC4"/>
<evidence type="ECO:0000256" key="11">
    <source>
        <dbReference type="ARBA" id="ARBA00023014"/>
    </source>
</evidence>
<feature type="domain" description="FAD-binding FR-type" evidence="14">
    <location>
        <begin position="218"/>
        <end position="315"/>
    </location>
</feature>
<dbReference type="Gene3D" id="2.40.30.10">
    <property type="entry name" value="Translation factors"/>
    <property type="match status" value="1"/>
</dbReference>
<dbReference type="EMBL" id="AAKQSY010000006">
    <property type="protein sequence ID" value="ECU6929086.1"/>
    <property type="molecule type" value="Genomic_DNA"/>
</dbReference>
<reference evidence="15" key="3">
    <citation type="submission" date="2018-07" db="EMBL/GenBank/DDBJ databases">
        <authorList>
            <consortium name="NARMS: The National Antimicrobial Resistance Monitoring System"/>
        </authorList>
    </citation>
    <scope>NUCLEOTIDE SEQUENCE</scope>
    <source>
        <strain evidence="15">FSIS1503023</strain>
        <strain evidence="17">FSIS1606185</strain>
        <strain evidence="16">FSIS1607449</strain>
        <strain evidence="18">FSIS1702211</strain>
    </source>
</reference>
<evidence type="ECO:0000313" key="18">
    <source>
        <dbReference type="EMBL" id="ECT9247714.1"/>
    </source>
</evidence>
<dbReference type="Proteomes" id="UP000839902">
    <property type="component" value="Unassembled WGS sequence"/>
</dbReference>
<reference evidence="20" key="1">
    <citation type="journal article" date="2018" name="Genome Biol.">
        <title>SKESA: strategic k-mer extension for scrupulous assemblies.</title>
        <authorList>
            <person name="Souvorov A."/>
            <person name="Agarwala R."/>
            <person name="Lipman D.J."/>
        </authorList>
    </citation>
    <scope>NUCLEOTIDE SEQUENCE</scope>
    <source>
        <strain evidence="20">11-0573</strain>
        <strain evidence="21">12-0352</strain>
    </source>
</reference>
<dbReference type="GO" id="GO:0016020">
    <property type="term" value="C:membrane"/>
    <property type="evidence" value="ECO:0007669"/>
    <property type="project" value="UniProtKB-SubCell"/>
</dbReference>
<dbReference type="PRINTS" id="PR00409">
    <property type="entry name" value="PHDIOXRDTASE"/>
</dbReference>
<keyword evidence="12 13" id="KW-0472">Membrane</keyword>
<evidence type="ECO:0000256" key="10">
    <source>
        <dbReference type="ARBA" id="ARBA00023004"/>
    </source>
</evidence>
<dbReference type="EMBL" id="SRAQ01000004">
    <property type="protein sequence ID" value="KAA7286133.1"/>
    <property type="molecule type" value="Genomic_DNA"/>
</dbReference>
<dbReference type="EMBL" id="DAAROJ010000002">
    <property type="protein sequence ID" value="HAE3193507.1"/>
    <property type="molecule type" value="Genomic_DNA"/>
</dbReference>
<evidence type="ECO:0000256" key="1">
    <source>
        <dbReference type="ARBA" id="ARBA00001974"/>
    </source>
</evidence>
<dbReference type="InterPro" id="IPR013130">
    <property type="entry name" value="Fe3_Rdtase_TM_dom"/>
</dbReference>
<evidence type="ECO:0000313" key="20">
    <source>
        <dbReference type="EMBL" id="HAE3193507.1"/>
    </source>
</evidence>
<evidence type="ECO:0000256" key="3">
    <source>
        <dbReference type="ARBA" id="ARBA00022630"/>
    </source>
</evidence>
<keyword evidence="6" id="KW-0479">Metal-binding</keyword>
<evidence type="ECO:0000313" key="19">
    <source>
        <dbReference type="EMBL" id="ECU6929086.1"/>
    </source>
</evidence>
<dbReference type="EMBL" id="DAATOQ010000008">
    <property type="protein sequence ID" value="HAE8895040.1"/>
    <property type="molecule type" value="Genomic_DNA"/>
</dbReference>
<organism evidence="22 23">
    <name type="scientific">Salmonella enterica subsp. enterica serovar Cerro</name>
    <dbReference type="NCBI Taxonomy" id="340188"/>
    <lineage>
        <taxon>Bacteria</taxon>
        <taxon>Pseudomonadati</taxon>
        <taxon>Pseudomonadota</taxon>
        <taxon>Gammaproteobacteria</taxon>
        <taxon>Enterobacterales</taxon>
        <taxon>Enterobacteriaceae</taxon>
        <taxon>Salmonella</taxon>
    </lineage>
</organism>
<dbReference type="InterPro" id="IPR039261">
    <property type="entry name" value="FNR_nucleotide-bd"/>
</dbReference>
<dbReference type="GO" id="GO:0051537">
    <property type="term" value="F:2 iron, 2 sulfur cluster binding"/>
    <property type="evidence" value="ECO:0007669"/>
    <property type="project" value="UniProtKB-KW"/>
</dbReference>
<dbReference type="Proteomes" id="UP000323452">
    <property type="component" value="Unassembled WGS sequence"/>
</dbReference>
<dbReference type="EMBL" id="AAKIXF010000004">
    <property type="protein sequence ID" value="ECS2241548.1"/>
    <property type="molecule type" value="Genomic_DNA"/>
</dbReference>
<dbReference type="GO" id="GO:0046872">
    <property type="term" value="F:metal ion binding"/>
    <property type="evidence" value="ECO:0007669"/>
    <property type="project" value="UniProtKB-KW"/>
</dbReference>
<evidence type="ECO:0000259" key="14">
    <source>
        <dbReference type="PROSITE" id="PS51384"/>
    </source>
</evidence>
<evidence type="ECO:0000256" key="7">
    <source>
        <dbReference type="ARBA" id="ARBA00022827"/>
    </source>
</evidence>
<dbReference type="EMBL" id="AAKJYZ010000005">
    <property type="protein sequence ID" value="ECS5569137.1"/>
    <property type="molecule type" value="Genomic_DNA"/>
</dbReference>
<keyword evidence="9" id="KW-0560">Oxidoreductase</keyword>
<evidence type="ECO:0000256" key="6">
    <source>
        <dbReference type="ARBA" id="ARBA00022723"/>
    </source>
</evidence>
<keyword evidence="5" id="KW-0001">2Fe-2S</keyword>
<name>A0A2T9QBC4_SALET</name>
<dbReference type="EMBL" id="AAKNKP010000006">
    <property type="protein sequence ID" value="ECT6424540.1"/>
    <property type="molecule type" value="Genomic_DNA"/>
</dbReference>
<sequence length="439" mass="50094">MKITYFVSSLTLLTASLIFVLSGEIFHAETSKIFWLFQQNFLFFSGCIAWCFMTLAMCLILRSPWLNRILKGLDKSWGLHKQAGIIATVFTLAHWLDEKIPHWLVQNGWLDHPGSLGSVQISSWQSQLIYAGLLAAEWSTYLMIGLVLVSLVKKIPYNIFHFIHRLFPVFYLATAFHIFTVLFKTYWWNSPAGILLVIVSIPGIYAAGLSLFNMIGYKNKRVAIITNIDYYPNDIIEITLHTDTPLLHTPGQFSFLTFQHDAEAHPFTIASYYQDKKHLRFAIKALGDHTHSLKKELKTGQDVIVEGPWGYLDFNIQSERQVWVAGGIGITPFISQLEYLKHSDHPLCPIDLWYCVGQHDDLQYPVNLDLLCTAAGVTLHRIDAGMKLEAKHIMMESDNSQNVHVWFCGPAGFAKSLLSGLQKYGISEKAFHYDRFNMR</sequence>
<dbReference type="SUPFAM" id="SSF63380">
    <property type="entry name" value="Riboflavin synthase domain-like"/>
    <property type="match status" value="1"/>
</dbReference>
<reference evidence="22" key="6">
    <citation type="submission" date="2019-03" db="EMBL/GenBank/DDBJ databases">
        <authorList>
            <person name="Levent G."/>
            <person name="Schlochtermeier A."/>
            <person name="Ives S.E."/>
            <person name="Norman K.N."/>
            <person name="Lawhon S.D."/>
            <person name="Loneragan G.H."/>
            <person name="Anderson R.C."/>
            <person name="Scott H.M."/>
        </authorList>
    </citation>
    <scope>NUCLEOTIDE SEQUENCE</scope>
    <source>
        <strain evidence="22">ME2L-19-234</strain>
    </source>
</reference>
<dbReference type="EMBL" id="AAKOHZ010000003">
    <property type="protein sequence ID" value="ECT9247714.1"/>
    <property type="molecule type" value="Genomic_DNA"/>
</dbReference>
<comment type="caution">
    <text evidence="22">The sequence shown here is derived from an EMBL/GenBank/DDBJ whole genome shotgun (WGS) entry which is preliminary data.</text>
</comment>
<evidence type="ECO:0000313" key="21">
    <source>
        <dbReference type="EMBL" id="HAE8895040.1"/>
    </source>
</evidence>
<gene>
    <name evidence="17" type="ORF">A6E75_08510</name>
    <name evidence="19" type="ORF">A8D33_08595</name>
    <name evidence="15" type="ORF">APX06_05735</name>
    <name evidence="16" type="ORF">BGP46_08015</name>
    <name evidence="18" type="ORF">CGD37_03840</name>
    <name evidence="22" type="ORF">E4904_08225</name>
    <name evidence="20" type="ORF">G3454_000582</name>
    <name evidence="21" type="ORF">G4Y54_001479</name>
</gene>
<dbReference type="InterPro" id="IPR017938">
    <property type="entry name" value="Riboflavin_synthase-like_b-brl"/>
</dbReference>
<keyword evidence="11" id="KW-0411">Iron-sulfur</keyword>
<dbReference type="RefSeq" id="WP_023893330.1">
    <property type="nucleotide sequence ID" value="NZ_CP008925.1"/>
</dbReference>
<feature type="transmembrane region" description="Helical" evidence="13">
    <location>
        <begin position="128"/>
        <end position="149"/>
    </location>
</feature>
<keyword evidence="3" id="KW-0285">Flavoprotein</keyword>
<evidence type="ECO:0000313" key="23">
    <source>
        <dbReference type="Proteomes" id="UP000323452"/>
    </source>
</evidence>
<evidence type="ECO:0000256" key="5">
    <source>
        <dbReference type="ARBA" id="ARBA00022714"/>
    </source>
</evidence>
<dbReference type="GO" id="GO:0016491">
    <property type="term" value="F:oxidoreductase activity"/>
    <property type="evidence" value="ECO:0007669"/>
    <property type="project" value="UniProtKB-KW"/>
</dbReference>
<dbReference type="InterPro" id="IPR017927">
    <property type="entry name" value="FAD-bd_FR_type"/>
</dbReference>
<dbReference type="PANTHER" id="PTHR47354:SF8">
    <property type="entry name" value="1,2-PHENYLACETYL-COA EPOXIDASE, SUBUNIT E"/>
    <property type="match status" value="1"/>
</dbReference>
<evidence type="ECO:0000256" key="9">
    <source>
        <dbReference type="ARBA" id="ARBA00023002"/>
    </source>
</evidence>
<dbReference type="CDD" id="cd06198">
    <property type="entry name" value="FNR_like_3"/>
    <property type="match status" value="1"/>
</dbReference>
<feature type="transmembrane region" description="Helical" evidence="13">
    <location>
        <begin position="194"/>
        <end position="215"/>
    </location>
</feature>
<dbReference type="InterPro" id="IPR013112">
    <property type="entry name" value="FAD-bd_8"/>
</dbReference>
<dbReference type="Pfam" id="PF08022">
    <property type="entry name" value="FAD_binding_8"/>
    <property type="match status" value="1"/>
</dbReference>
<protein>
    <submittedName>
        <fullName evidence="22">Iron reductase</fullName>
    </submittedName>
</protein>
<dbReference type="PANTHER" id="PTHR47354">
    <property type="entry name" value="NADH OXIDOREDUCTASE HCR"/>
    <property type="match status" value="1"/>
</dbReference>
<feature type="transmembrane region" description="Helical" evidence="13">
    <location>
        <begin position="77"/>
        <end position="96"/>
    </location>
</feature>
<reference evidence="19" key="2">
    <citation type="submission" date="2018-07" db="EMBL/GenBank/DDBJ databases">
        <authorList>
            <consortium name="PulseNet: The National Subtyping Network for Foodborne Disease Surveillance"/>
            <person name="Tarr C.L."/>
            <person name="Trees E."/>
            <person name="Katz L.S."/>
            <person name="Carleton-Romer H.A."/>
            <person name="Stroika S."/>
            <person name="Kucerova Z."/>
            <person name="Roache K.F."/>
            <person name="Sabol A.L."/>
            <person name="Besser J."/>
            <person name="Gerner-Smidt P."/>
        </authorList>
    </citation>
    <scope>NUCLEOTIDE SEQUENCE</scope>
    <source>
        <strain evidence="19">PNUSAS002073</strain>
    </source>
</reference>
<reference evidence="22 23" key="5">
    <citation type="journal article" date="2019" name="Proc. Natl. Acad. Sci. U.S.A.">
        <title>Microbiome composition shapes rapid genomic adaptation of Drosophila melanogaster.</title>
        <authorList>
            <person name="Rudman S.M."/>
            <person name="Greenblum S."/>
            <person name="Hughes R.C."/>
            <person name="Rajpurohit S."/>
            <person name="Kiratli O."/>
            <person name="Lowder D.B."/>
            <person name="Lemmon S.G."/>
            <person name="Petrov D.A."/>
            <person name="Chaston J.M."/>
            <person name="Schmidt P."/>
        </authorList>
    </citation>
    <scope>NUCLEOTIDE SEQUENCE [LARGE SCALE GENOMIC DNA]</scope>
    <source>
        <strain evidence="22 23">ME2L-19-234</strain>
    </source>
</reference>
<evidence type="ECO:0000313" key="16">
    <source>
        <dbReference type="EMBL" id="ECS5569137.1"/>
    </source>
</evidence>
<dbReference type="Gene3D" id="3.40.50.80">
    <property type="entry name" value="Nucleotide-binding domain of ferredoxin-NADP reductase (FNR) module"/>
    <property type="match status" value="1"/>
</dbReference>
<feature type="transmembrane region" description="Helical" evidence="13">
    <location>
        <begin position="169"/>
        <end position="188"/>
    </location>
</feature>
<evidence type="ECO:0000256" key="2">
    <source>
        <dbReference type="ARBA" id="ARBA00004141"/>
    </source>
</evidence>
<evidence type="ECO:0000256" key="8">
    <source>
        <dbReference type="ARBA" id="ARBA00022989"/>
    </source>
</evidence>
<reference evidence="20" key="4">
    <citation type="submission" date="2018-07" db="EMBL/GenBank/DDBJ databases">
        <authorList>
            <consortium name="NCBI Pathogen Detection Project"/>
        </authorList>
    </citation>
    <scope>NUCLEOTIDE SEQUENCE</scope>
    <source>
        <strain evidence="20">11-0573</strain>
        <strain evidence="21">12-0352</strain>
    </source>
</reference>
<dbReference type="Pfam" id="PF01794">
    <property type="entry name" value="Ferric_reduct"/>
    <property type="match status" value="1"/>
</dbReference>
<dbReference type="InterPro" id="IPR050415">
    <property type="entry name" value="MRET"/>
</dbReference>
<evidence type="ECO:0000313" key="22">
    <source>
        <dbReference type="EMBL" id="KAA7286133.1"/>
    </source>
</evidence>
<comment type="subcellular location">
    <subcellularLocation>
        <location evidence="2">Membrane</location>
        <topology evidence="2">Multi-pass membrane protein</topology>
    </subcellularLocation>
</comment>
<keyword evidence="10" id="KW-0408">Iron</keyword>
<evidence type="ECO:0000313" key="17">
    <source>
        <dbReference type="EMBL" id="ECT6424540.1"/>
    </source>
</evidence>
<keyword evidence="7" id="KW-0274">FAD</keyword>
<evidence type="ECO:0000256" key="4">
    <source>
        <dbReference type="ARBA" id="ARBA00022692"/>
    </source>
</evidence>
<dbReference type="GO" id="GO:0050660">
    <property type="term" value="F:flavin adenine dinucleotide binding"/>
    <property type="evidence" value="ECO:0007669"/>
    <property type="project" value="TreeGrafter"/>
</dbReference>
<evidence type="ECO:0000256" key="12">
    <source>
        <dbReference type="ARBA" id="ARBA00023136"/>
    </source>
</evidence>
<keyword evidence="8 13" id="KW-1133">Transmembrane helix</keyword>
<dbReference type="PROSITE" id="PS51384">
    <property type="entry name" value="FAD_FR"/>
    <property type="match status" value="1"/>
</dbReference>
<proteinExistence type="predicted"/>